<gene>
    <name evidence="2" type="ORF">CYR55_09740</name>
</gene>
<dbReference type="RefSeq" id="WP_101815942.1">
    <property type="nucleotide sequence ID" value="NZ_PJZF01000006.1"/>
</dbReference>
<dbReference type="Proteomes" id="UP000234240">
    <property type="component" value="Unassembled WGS sequence"/>
</dbReference>
<dbReference type="AlphaFoldDB" id="A0A2N5E8J1"/>
<evidence type="ECO:0008006" key="4">
    <source>
        <dbReference type="Google" id="ProtNLM"/>
    </source>
</evidence>
<proteinExistence type="predicted"/>
<evidence type="ECO:0000313" key="2">
    <source>
        <dbReference type="EMBL" id="PLR37985.1"/>
    </source>
</evidence>
<keyword evidence="3" id="KW-1185">Reference proteome</keyword>
<organism evidence="2 3">
    <name type="scientific">Chimaeribacter californicus</name>
    <dbReference type="NCBI Taxonomy" id="2060067"/>
    <lineage>
        <taxon>Bacteria</taxon>
        <taxon>Pseudomonadati</taxon>
        <taxon>Pseudomonadota</taxon>
        <taxon>Gammaproteobacteria</taxon>
        <taxon>Enterobacterales</taxon>
        <taxon>Yersiniaceae</taxon>
        <taxon>Chimaeribacter</taxon>
    </lineage>
</organism>
<sequence length="156" mass="16542">MNKYDDIKRFKEKTHMEGIDYKEIPDNGQEGAQQNWAILRQLSATAEAPGALGSNQRTVQPAPMPVSEREFATDGLLSTLGEMLPPAAAPSAPPIRDAVSPAPHAASPAGPAVTAPATGAARYTSLFRPKAVAQPAADARRDTPLQPLLEMISSCR</sequence>
<feature type="region of interest" description="Disordered" evidence="1">
    <location>
        <begin position="131"/>
        <end position="156"/>
    </location>
</feature>
<reference evidence="2 3" key="1">
    <citation type="submission" date="2017-12" db="EMBL/GenBank/DDBJ databases">
        <title>Characterization of six clinical isolates of Enterochimera gen. nov., a novel genus of the Yersiniaciae family and the three species Enterochimera arupensis sp. nov., Enterochimera coloradensis sp. nov, and Enterochimera californica sp. nov.</title>
        <authorList>
            <person name="Rossi A."/>
            <person name="Fisher M."/>
        </authorList>
    </citation>
    <scope>NUCLEOTIDE SEQUENCE [LARGE SCALE GENOMIC DNA]</scope>
    <source>
        <strain evidence="3">2015-Iso6</strain>
    </source>
</reference>
<dbReference type="OrthoDB" id="6434633at2"/>
<feature type="compositionally biased region" description="Low complexity" evidence="1">
    <location>
        <begin position="98"/>
        <end position="116"/>
    </location>
</feature>
<protein>
    <recommendedName>
        <fullName evidence="4">Cellulose biosynthesis protein BcsO</fullName>
    </recommendedName>
</protein>
<evidence type="ECO:0000313" key="3">
    <source>
        <dbReference type="Proteomes" id="UP000234240"/>
    </source>
</evidence>
<evidence type="ECO:0000256" key="1">
    <source>
        <dbReference type="SAM" id="MobiDB-lite"/>
    </source>
</evidence>
<comment type="caution">
    <text evidence="2">The sequence shown here is derived from an EMBL/GenBank/DDBJ whole genome shotgun (WGS) entry which is preliminary data.</text>
</comment>
<feature type="region of interest" description="Disordered" evidence="1">
    <location>
        <begin position="84"/>
        <end position="116"/>
    </location>
</feature>
<dbReference type="EMBL" id="PJZF01000006">
    <property type="protein sequence ID" value="PLR37985.1"/>
    <property type="molecule type" value="Genomic_DNA"/>
</dbReference>
<name>A0A2N5E8J1_9GAMM</name>
<accession>A0A2N5E8J1</accession>